<keyword evidence="2" id="KW-1185">Reference proteome</keyword>
<dbReference type="RefSeq" id="WP_012507929.1">
    <property type="nucleotide sequence ID" value="NC_011060.1"/>
</dbReference>
<organism evidence="1 2">
    <name type="scientific">Pelodictyon phaeoclathratiforme (strain DSM 5477 / BU-1)</name>
    <dbReference type="NCBI Taxonomy" id="324925"/>
    <lineage>
        <taxon>Bacteria</taxon>
        <taxon>Pseudomonadati</taxon>
        <taxon>Chlorobiota</taxon>
        <taxon>Chlorobiia</taxon>
        <taxon>Chlorobiales</taxon>
        <taxon>Chlorobiaceae</taxon>
        <taxon>Chlorobium/Pelodictyon group</taxon>
        <taxon>Pelodictyon</taxon>
    </lineage>
</organism>
<dbReference type="KEGG" id="pph:Ppha_1162"/>
<name>B4SGM4_PELPB</name>
<gene>
    <name evidence="1" type="ordered locus">Ppha_1162</name>
</gene>
<dbReference type="HOGENOM" id="CLU_686687_0_0_10"/>
<accession>B4SGM4</accession>
<dbReference type="eggNOG" id="ENOG50337E1">
    <property type="taxonomic scope" value="Bacteria"/>
</dbReference>
<dbReference type="OrthoDB" id="9843331at2"/>
<evidence type="ECO:0000313" key="2">
    <source>
        <dbReference type="Proteomes" id="UP000002724"/>
    </source>
</evidence>
<protein>
    <submittedName>
        <fullName evidence="1">Uncharacterized protein</fullName>
    </submittedName>
</protein>
<evidence type="ECO:0000313" key="1">
    <source>
        <dbReference type="EMBL" id="ACF43437.1"/>
    </source>
</evidence>
<proteinExistence type="predicted"/>
<sequence length="401" mass="43679" precursor="true">MLTDITSSSFSALHFLLFFFFTVLSVTPNSAEAASLNLQEDKVIQKFKDETARLEAETAAINAQKAKVDAEIALIKAQTGTVSDSGYKGEASLVTDAGKAEAMMLGAVALNKIADKFAAQLKKDLPSAKTFLLYSDKLPDFHALALFNIRYEALKQQAKQEAEKGEKRDVANDESGRSVKSAPFLPVIGKVGSTLDFTKNLLSFFKTDYSFSPVDISLDNAMLLNALALSVRKEYIASRSVKVELPELYDVDLCLPGQKVTDQLQDIIGWAAVDTKDKACSQEARDFLTKLTTPDDKYHTILADVVRQAAIKQKLEVQNTVMILLQPTKLSGTTYTKKNILSSLGANPFHVMGGAIASYTAFDGPTGAVVSSMLFPWHGGYHSVSEVQKIVNSDMESGYSQ</sequence>
<dbReference type="Proteomes" id="UP000002724">
    <property type="component" value="Chromosome"/>
</dbReference>
<dbReference type="EMBL" id="CP001110">
    <property type="protein sequence ID" value="ACF43437.1"/>
    <property type="molecule type" value="Genomic_DNA"/>
</dbReference>
<reference evidence="1 2" key="1">
    <citation type="submission" date="2008-06" db="EMBL/GenBank/DDBJ databases">
        <title>Complete sequence of Pelodictyon phaeoclathratiforme BU-1.</title>
        <authorList>
            <consortium name="US DOE Joint Genome Institute"/>
            <person name="Lucas S."/>
            <person name="Copeland A."/>
            <person name="Lapidus A."/>
            <person name="Glavina del Rio T."/>
            <person name="Dalin E."/>
            <person name="Tice H."/>
            <person name="Bruce D."/>
            <person name="Goodwin L."/>
            <person name="Pitluck S."/>
            <person name="Schmutz J."/>
            <person name="Larimer F."/>
            <person name="Land M."/>
            <person name="Hauser L."/>
            <person name="Kyrpides N."/>
            <person name="Mikhailova N."/>
            <person name="Liu Z."/>
            <person name="Li T."/>
            <person name="Zhao F."/>
            <person name="Overmann J."/>
            <person name="Bryant D.A."/>
            <person name="Richardson P."/>
        </authorList>
    </citation>
    <scope>NUCLEOTIDE SEQUENCE [LARGE SCALE GENOMIC DNA]</scope>
    <source>
        <strain evidence="2">DSM 5477 / BU-1</strain>
    </source>
</reference>
<dbReference type="AlphaFoldDB" id="B4SGM4"/>